<dbReference type="AlphaFoldDB" id="A0A5A7NUT3"/>
<reference evidence="9 10" key="1">
    <citation type="submission" date="2019-09" db="EMBL/GenBank/DDBJ databases">
        <title>Arthrobacter zafarii sp. nov., a moderately thermotolerant and halotolerant actinobacterium isolated from Cholistan desert soil of Pakistan.</title>
        <authorList>
            <person name="Amin A."/>
            <person name="Ahmed I."/>
            <person name="Khalid N."/>
            <person name="Schumann P."/>
            <person name="Busse H.J."/>
            <person name="Khan I.U."/>
            <person name="Li S."/>
            <person name="Li W.J."/>
        </authorList>
    </citation>
    <scope>NUCLEOTIDE SEQUENCE [LARGE SCALE GENOMIC DNA]</scope>
    <source>
        <strain evidence="9 10">NCCP-1664</strain>
    </source>
</reference>
<keyword evidence="4 6" id="KW-0472">Membrane</keyword>
<organism evidence="9 10">
    <name type="scientific">Zafaria cholistanensis</name>
    <dbReference type="NCBI Taxonomy" id="1682741"/>
    <lineage>
        <taxon>Bacteria</taxon>
        <taxon>Bacillati</taxon>
        <taxon>Actinomycetota</taxon>
        <taxon>Actinomycetes</taxon>
        <taxon>Micrococcales</taxon>
        <taxon>Micrococcaceae</taxon>
        <taxon>Zafaria</taxon>
    </lineage>
</organism>
<evidence type="ECO:0000256" key="5">
    <source>
        <dbReference type="ARBA" id="ARBA00023251"/>
    </source>
</evidence>
<dbReference type="GO" id="GO:0043190">
    <property type="term" value="C:ATP-binding cassette (ABC) transporter complex"/>
    <property type="evidence" value="ECO:0007669"/>
    <property type="project" value="InterPro"/>
</dbReference>
<evidence type="ECO:0000256" key="4">
    <source>
        <dbReference type="ARBA" id="ARBA00023136"/>
    </source>
</evidence>
<comment type="similarity">
    <text evidence="6">Belongs to the ABC-2 integral membrane protein family.</text>
</comment>
<feature type="region of interest" description="Disordered" evidence="7">
    <location>
        <begin position="1"/>
        <end position="23"/>
    </location>
</feature>
<dbReference type="PROSITE" id="PS51012">
    <property type="entry name" value="ABC_TM2"/>
    <property type="match status" value="1"/>
</dbReference>
<keyword evidence="3 6" id="KW-1133">Transmembrane helix</keyword>
<comment type="subcellular location">
    <subcellularLocation>
        <location evidence="6">Cell membrane</location>
        <topology evidence="6">Multi-pass membrane protein</topology>
    </subcellularLocation>
    <subcellularLocation>
        <location evidence="1">Membrane</location>
        <topology evidence="1">Multi-pass membrane protein</topology>
    </subcellularLocation>
</comment>
<evidence type="ECO:0000256" key="6">
    <source>
        <dbReference type="RuleBase" id="RU361157"/>
    </source>
</evidence>
<keyword evidence="2 6" id="KW-0812">Transmembrane</keyword>
<comment type="caution">
    <text evidence="9">The sequence shown here is derived from an EMBL/GenBank/DDBJ whole genome shotgun (WGS) entry which is preliminary data.</text>
</comment>
<feature type="transmembrane region" description="Helical" evidence="6">
    <location>
        <begin position="49"/>
        <end position="76"/>
    </location>
</feature>
<feature type="transmembrane region" description="Helical" evidence="6">
    <location>
        <begin position="172"/>
        <end position="193"/>
    </location>
</feature>
<evidence type="ECO:0000256" key="7">
    <source>
        <dbReference type="SAM" id="MobiDB-lite"/>
    </source>
</evidence>
<proteinExistence type="inferred from homology"/>
<dbReference type="PANTHER" id="PTHR43229">
    <property type="entry name" value="NODULATION PROTEIN J"/>
    <property type="match status" value="1"/>
</dbReference>
<evidence type="ECO:0000313" key="9">
    <source>
        <dbReference type="EMBL" id="GER23687.1"/>
    </source>
</evidence>
<evidence type="ECO:0000259" key="8">
    <source>
        <dbReference type="PROSITE" id="PS51012"/>
    </source>
</evidence>
<dbReference type="EMBL" id="BKDJ01000011">
    <property type="protein sequence ID" value="GER23687.1"/>
    <property type="molecule type" value="Genomic_DNA"/>
</dbReference>
<feature type="compositionally biased region" description="Basic and acidic residues" evidence="7">
    <location>
        <begin position="1"/>
        <end position="10"/>
    </location>
</feature>
<dbReference type="PIRSF" id="PIRSF006648">
    <property type="entry name" value="DrrB"/>
    <property type="match status" value="1"/>
</dbReference>
<keyword evidence="10" id="KW-1185">Reference proteome</keyword>
<dbReference type="Pfam" id="PF01061">
    <property type="entry name" value="ABC2_membrane"/>
    <property type="match status" value="1"/>
</dbReference>
<feature type="transmembrane region" description="Helical" evidence="6">
    <location>
        <begin position="258"/>
        <end position="279"/>
    </location>
</feature>
<dbReference type="InterPro" id="IPR047817">
    <property type="entry name" value="ABC2_TM_bact-type"/>
</dbReference>
<evidence type="ECO:0000313" key="10">
    <source>
        <dbReference type="Proteomes" id="UP000325307"/>
    </source>
</evidence>
<sequence length="289" mass="31206">MTERSGDARPQRPAPAPLRPPSAAASAARARRWGTWYVAEHKLRGMRGYLGVIIAYSIGSPLMYLFAMGVGLASLVDSTSGARAFGGVTYLQFIVPALLVSTAVMAASEEFSYPVMSGFKWRRTYYGPLASPISPQQICQGHALAVAVRLLAQSVAYQAIVIAFGATGTRGWASPLVAVLAGLAFGLPMMAYAASIREDRGQFALVQRFVVVPLFLFSGTFFPLSTLPWFLQWIGWASPVWHATELGRVLGYGHVEPAWLSGLHLAYLLLLAGAGLLAARRTYARRLEA</sequence>
<dbReference type="RefSeq" id="WP_414727723.1">
    <property type="nucleotide sequence ID" value="NZ_BKDJ01000011.1"/>
</dbReference>
<dbReference type="InterPro" id="IPR013525">
    <property type="entry name" value="ABC2_TM"/>
</dbReference>
<accession>A0A5A7NUT3</accession>
<gene>
    <name evidence="9" type="ORF">NCCP1664_21820</name>
</gene>
<dbReference type="InterPro" id="IPR000412">
    <property type="entry name" value="ABC_2_transport"/>
</dbReference>
<dbReference type="PANTHER" id="PTHR43229:SF2">
    <property type="entry name" value="NODULATION PROTEIN J"/>
    <property type="match status" value="1"/>
</dbReference>
<evidence type="ECO:0000256" key="3">
    <source>
        <dbReference type="ARBA" id="ARBA00022989"/>
    </source>
</evidence>
<dbReference type="GO" id="GO:0140359">
    <property type="term" value="F:ABC-type transporter activity"/>
    <property type="evidence" value="ECO:0007669"/>
    <property type="project" value="InterPro"/>
</dbReference>
<evidence type="ECO:0000256" key="1">
    <source>
        <dbReference type="ARBA" id="ARBA00004141"/>
    </source>
</evidence>
<keyword evidence="5" id="KW-0046">Antibiotic resistance</keyword>
<dbReference type="InterPro" id="IPR051784">
    <property type="entry name" value="Nod_factor_ABC_transporter"/>
</dbReference>
<feature type="domain" description="ABC transmembrane type-2" evidence="8">
    <location>
        <begin position="52"/>
        <end position="286"/>
    </location>
</feature>
<name>A0A5A7NUT3_9MICC</name>
<dbReference type="GO" id="GO:0046677">
    <property type="term" value="P:response to antibiotic"/>
    <property type="evidence" value="ECO:0007669"/>
    <property type="project" value="UniProtKB-KW"/>
</dbReference>
<dbReference type="Proteomes" id="UP000325307">
    <property type="component" value="Unassembled WGS sequence"/>
</dbReference>
<evidence type="ECO:0000256" key="2">
    <source>
        <dbReference type="ARBA" id="ARBA00022692"/>
    </source>
</evidence>
<feature type="transmembrane region" description="Helical" evidence="6">
    <location>
        <begin position="205"/>
        <end position="231"/>
    </location>
</feature>
<keyword evidence="6" id="KW-0813">Transport</keyword>
<feature type="transmembrane region" description="Helical" evidence="6">
    <location>
        <begin position="88"/>
        <end position="107"/>
    </location>
</feature>
<feature type="transmembrane region" description="Helical" evidence="6">
    <location>
        <begin position="143"/>
        <end position="166"/>
    </location>
</feature>
<keyword evidence="6" id="KW-1003">Cell membrane</keyword>
<protein>
    <recommendedName>
        <fullName evidence="6">Transport permease protein</fullName>
    </recommendedName>
</protein>